<dbReference type="STRING" id="69293.ENSGACP00000015885"/>
<sequence>MNAHKLTSRGLLPRSKRVCFEKLRRISTIFFFRDAIKRSIAFKKKGTLIVCVVLLLLQHQSPYYTSVKSFVCERYRSCRTPMMSYAEKPEDITKEEWMDKLNNVHIQRADMNRLIMNYLVTEGFKEAAEKFRMESGIEPSVDLDSLDERIKIREMILKGQIQEAIALINSLHPELLDTNRYLYFHLQQQHLIELIRLRETESALEFAQTQLAEQGEESRECLTEMERTLALLAFDNPEESPFGDLLNMMQRQKVWSEVNQAVLDYENRESTPKLAKLLKLLLWAQNELDQKKVKYPKMTDLSSGTIEDPK</sequence>
<dbReference type="PANTHER" id="PTHR12864">
    <property type="entry name" value="RAN BINDING PROTEIN 9-RELATED"/>
    <property type="match status" value="1"/>
</dbReference>
<dbReference type="InterPro" id="IPR050618">
    <property type="entry name" value="Ubq-SigPath_Reg"/>
</dbReference>
<name>G3PE61_GASAC</name>
<dbReference type="InterPro" id="IPR013144">
    <property type="entry name" value="CRA_dom"/>
</dbReference>
<dbReference type="Bgee" id="ENSGACG00000011994">
    <property type="expression patterns" value="Expressed in telencephalon and 12 other cell types or tissues"/>
</dbReference>
<dbReference type="AlphaFoldDB" id="G3PE61"/>
<dbReference type="Proteomes" id="UP000007635">
    <property type="component" value="Chromosome XII"/>
</dbReference>
<dbReference type="GeneTree" id="ENSGT00390000015162"/>
<dbReference type="InterPro" id="IPR006594">
    <property type="entry name" value="LisH"/>
</dbReference>
<evidence type="ECO:0000313" key="3">
    <source>
        <dbReference type="Proteomes" id="UP000007635"/>
    </source>
</evidence>
<dbReference type="PROSITE" id="PS50896">
    <property type="entry name" value="LISH"/>
    <property type="match status" value="1"/>
</dbReference>
<organism evidence="2 3">
    <name type="scientific">Gasterosteus aculeatus aculeatus</name>
    <name type="common">three-spined stickleback</name>
    <dbReference type="NCBI Taxonomy" id="481459"/>
    <lineage>
        <taxon>Eukaryota</taxon>
        <taxon>Metazoa</taxon>
        <taxon>Chordata</taxon>
        <taxon>Craniata</taxon>
        <taxon>Vertebrata</taxon>
        <taxon>Euteleostomi</taxon>
        <taxon>Actinopterygii</taxon>
        <taxon>Neopterygii</taxon>
        <taxon>Teleostei</taxon>
        <taxon>Neoteleostei</taxon>
        <taxon>Acanthomorphata</taxon>
        <taxon>Eupercaria</taxon>
        <taxon>Perciformes</taxon>
        <taxon>Cottioidei</taxon>
        <taxon>Gasterosteales</taxon>
        <taxon>Gasterosteidae</taxon>
        <taxon>Gasterosteus</taxon>
    </lineage>
</organism>
<dbReference type="FunCoup" id="G3PE61">
    <property type="interactions" value="2122"/>
</dbReference>
<dbReference type="Ensembl" id="ENSGACT00000015916.2">
    <property type="protein sequence ID" value="ENSGACP00000015885.2"/>
    <property type="gene ID" value="ENSGACG00000011994.2"/>
</dbReference>
<evidence type="ECO:0000259" key="1">
    <source>
        <dbReference type="PROSITE" id="PS50897"/>
    </source>
</evidence>
<proteinExistence type="predicted"/>
<gene>
    <name evidence="2" type="primary">GID8</name>
</gene>
<accession>G3PE61</accession>
<dbReference type="InParanoid" id="G3PE61"/>
<dbReference type="PROSITE" id="PS50897">
    <property type="entry name" value="CTLH"/>
    <property type="match status" value="1"/>
</dbReference>
<reference evidence="2" key="2">
    <citation type="submission" date="2025-08" db="UniProtKB">
        <authorList>
            <consortium name="Ensembl"/>
        </authorList>
    </citation>
    <scope>IDENTIFICATION</scope>
</reference>
<reference evidence="2 3" key="1">
    <citation type="journal article" date="2021" name="G3 (Bethesda)">
        <title>Improved contiguity of the threespine stickleback genome using long-read sequencing.</title>
        <authorList>
            <person name="Nath S."/>
            <person name="Shaw D.E."/>
            <person name="White M.A."/>
        </authorList>
    </citation>
    <scope>NUCLEOTIDE SEQUENCE [LARGE SCALE GENOMIC DNA]</scope>
    <source>
        <strain evidence="2 3">Lake Benthic</strain>
    </source>
</reference>
<dbReference type="SMART" id="SM00667">
    <property type="entry name" value="LisH"/>
    <property type="match status" value="1"/>
</dbReference>
<dbReference type="SMART" id="SM00757">
    <property type="entry name" value="CRA"/>
    <property type="match status" value="1"/>
</dbReference>
<feature type="domain" description="CTLH" evidence="1">
    <location>
        <begin position="145"/>
        <end position="202"/>
    </location>
</feature>
<evidence type="ECO:0000313" key="2">
    <source>
        <dbReference type="Ensembl" id="ENSGACP00000015885.2"/>
    </source>
</evidence>
<dbReference type="eggNOG" id="KOG2659">
    <property type="taxonomic scope" value="Eukaryota"/>
</dbReference>
<dbReference type="SMART" id="SM00668">
    <property type="entry name" value="CTLH"/>
    <property type="match status" value="1"/>
</dbReference>
<dbReference type="Pfam" id="PF08513">
    <property type="entry name" value="LisH"/>
    <property type="match status" value="1"/>
</dbReference>
<keyword evidence="3" id="KW-1185">Reference proteome</keyword>
<dbReference type="InterPro" id="IPR024964">
    <property type="entry name" value="CTLH/CRA"/>
</dbReference>
<dbReference type="Pfam" id="PF10607">
    <property type="entry name" value="CTLH"/>
    <property type="match status" value="1"/>
</dbReference>
<protein>
    <submittedName>
        <fullName evidence="2">GID complex subunit 8 homolog</fullName>
    </submittedName>
</protein>
<dbReference type="InterPro" id="IPR006595">
    <property type="entry name" value="CTLH_C"/>
</dbReference>
<reference evidence="2" key="3">
    <citation type="submission" date="2025-09" db="UniProtKB">
        <authorList>
            <consortium name="Ensembl"/>
        </authorList>
    </citation>
    <scope>IDENTIFICATION</scope>
</reference>